<evidence type="ECO:0000256" key="2">
    <source>
        <dbReference type="ARBA" id="ARBA00022692"/>
    </source>
</evidence>
<keyword evidence="6" id="KW-0175">Coiled coil</keyword>
<evidence type="ECO:0000313" key="9">
    <source>
        <dbReference type="Proteomes" id="UP000550707"/>
    </source>
</evidence>
<dbReference type="Proteomes" id="UP000550707">
    <property type="component" value="Unassembled WGS sequence"/>
</dbReference>
<dbReference type="PANTHER" id="PTHR10687:SF7">
    <property type="entry name" value="SECRETORY CARRIER-ASSOCIATED MEMBRANE PROTEIN 2"/>
    <property type="match status" value="1"/>
</dbReference>
<dbReference type="EMBL" id="JACASF010000001">
    <property type="protein sequence ID" value="KAF6502447.1"/>
    <property type="molecule type" value="Genomic_DNA"/>
</dbReference>
<sequence>MGSILGSQSVPIPGSSSQDPSVTQLTSAPQGGLAEFNPFSETNAATTVPVTQLPGPSQPAVLQPSVEPTQPTPQAVASAAQASLLRQQEELDRKAAELERKERELQNTVANLHVHSVTLFLNLLACLAWFLVDSSKGVDFGLSILWFVIFTPCAFLCWYRPIYKAFRSDNSFSFFVFFFVFFCQIGIYVIQLVGIPSLGDSGWIAALSTLHQDLAVSIIMMVVAGFFTLCALLSLFLLKRVHSLYRRTGASFQQAQEEFSQGIFSNRTFRSAASSAAQGAFQGN</sequence>
<evidence type="ECO:0000256" key="3">
    <source>
        <dbReference type="ARBA" id="ARBA00022989"/>
    </source>
</evidence>
<feature type="compositionally biased region" description="Polar residues" evidence="7">
    <location>
        <begin position="1"/>
        <end position="29"/>
    </location>
</feature>
<dbReference type="GO" id="GO:0015031">
    <property type="term" value="P:protein transport"/>
    <property type="evidence" value="ECO:0007669"/>
    <property type="project" value="InterPro"/>
</dbReference>
<keyword evidence="5" id="KW-0813">Transport</keyword>
<feature type="compositionally biased region" description="Polar residues" evidence="7">
    <location>
        <begin position="39"/>
        <end position="50"/>
    </location>
</feature>
<dbReference type="AlphaFoldDB" id="A0A7J8K029"/>
<comment type="similarity">
    <text evidence="5">Belongs to the SCAMP family.</text>
</comment>
<protein>
    <recommendedName>
        <fullName evidence="5">Secretory carrier-associated membrane protein</fullName>
        <shortName evidence="5">Secretory carrier membrane protein</shortName>
    </recommendedName>
</protein>
<feature type="coiled-coil region" evidence="6">
    <location>
        <begin position="81"/>
        <end position="115"/>
    </location>
</feature>
<keyword evidence="9" id="KW-1185">Reference proteome</keyword>
<gene>
    <name evidence="8" type="ORF">HJG59_016116</name>
</gene>
<evidence type="ECO:0000256" key="1">
    <source>
        <dbReference type="ARBA" id="ARBA00004141"/>
    </source>
</evidence>
<dbReference type="GO" id="GO:0055038">
    <property type="term" value="C:recycling endosome membrane"/>
    <property type="evidence" value="ECO:0007669"/>
    <property type="project" value="TreeGrafter"/>
</dbReference>
<feature type="transmembrane region" description="Helical" evidence="5">
    <location>
        <begin position="171"/>
        <end position="194"/>
    </location>
</feature>
<evidence type="ECO:0000256" key="6">
    <source>
        <dbReference type="SAM" id="Coils"/>
    </source>
</evidence>
<accession>A0A7J8K029</accession>
<dbReference type="GO" id="GO:0032588">
    <property type="term" value="C:trans-Golgi network membrane"/>
    <property type="evidence" value="ECO:0007669"/>
    <property type="project" value="TreeGrafter"/>
</dbReference>
<keyword evidence="2 5" id="KW-0812">Transmembrane</keyword>
<dbReference type="Pfam" id="PF04144">
    <property type="entry name" value="SCAMP"/>
    <property type="match status" value="1"/>
</dbReference>
<keyword evidence="4 5" id="KW-0472">Membrane</keyword>
<comment type="caution">
    <text evidence="8">The sequence shown here is derived from an EMBL/GenBank/DDBJ whole genome shotgun (WGS) entry which is preliminary data.</text>
</comment>
<feature type="transmembrane region" description="Helical" evidence="5">
    <location>
        <begin position="138"/>
        <end position="159"/>
    </location>
</feature>
<reference evidence="8 9" key="1">
    <citation type="journal article" date="2020" name="Nature">
        <title>Six reference-quality genomes reveal evolution of bat adaptations.</title>
        <authorList>
            <person name="Jebb D."/>
            <person name="Huang Z."/>
            <person name="Pippel M."/>
            <person name="Hughes G.M."/>
            <person name="Lavrichenko K."/>
            <person name="Devanna P."/>
            <person name="Winkler S."/>
            <person name="Jermiin L.S."/>
            <person name="Skirmuntt E.C."/>
            <person name="Katzourakis A."/>
            <person name="Burkitt-Gray L."/>
            <person name="Ray D.A."/>
            <person name="Sullivan K.A.M."/>
            <person name="Roscito J.G."/>
            <person name="Kirilenko B.M."/>
            <person name="Davalos L.M."/>
            <person name="Corthals A.P."/>
            <person name="Power M.L."/>
            <person name="Jones G."/>
            <person name="Ransome R.D."/>
            <person name="Dechmann D.K.N."/>
            <person name="Locatelli A.G."/>
            <person name="Puechmaille S.J."/>
            <person name="Fedrigo O."/>
            <person name="Jarvis E.D."/>
            <person name="Hiller M."/>
            <person name="Vernes S.C."/>
            <person name="Myers E.W."/>
            <person name="Teeling E.C."/>
        </authorList>
    </citation>
    <scope>NUCLEOTIDE SEQUENCE [LARGE SCALE GENOMIC DNA]</scope>
    <source>
        <strain evidence="8">MMolMol1</strain>
        <tissue evidence="8">Muscle</tissue>
    </source>
</reference>
<dbReference type="PANTHER" id="PTHR10687">
    <property type="entry name" value="SECRETORY CARRIER-ASSOCIATED MEMBRANE PROTEIN SCAMP"/>
    <property type="match status" value="1"/>
</dbReference>
<organism evidence="8 9">
    <name type="scientific">Molossus molossus</name>
    <name type="common">Pallas' mastiff bat</name>
    <name type="synonym">Vespertilio molossus</name>
    <dbReference type="NCBI Taxonomy" id="27622"/>
    <lineage>
        <taxon>Eukaryota</taxon>
        <taxon>Metazoa</taxon>
        <taxon>Chordata</taxon>
        <taxon>Craniata</taxon>
        <taxon>Vertebrata</taxon>
        <taxon>Euteleostomi</taxon>
        <taxon>Mammalia</taxon>
        <taxon>Eutheria</taxon>
        <taxon>Laurasiatheria</taxon>
        <taxon>Chiroptera</taxon>
        <taxon>Yangochiroptera</taxon>
        <taxon>Molossidae</taxon>
        <taxon>Molossus</taxon>
    </lineage>
</organism>
<proteinExistence type="inferred from homology"/>
<feature type="transmembrane region" description="Helical" evidence="5">
    <location>
        <begin position="110"/>
        <end position="132"/>
    </location>
</feature>
<evidence type="ECO:0000256" key="7">
    <source>
        <dbReference type="SAM" id="MobiDB-lite"/>
    </source>
</evidence>
<name>A0A7J8K029_MOLMO</name>
<feature type="transmembrane region" description="Helical" evidence="5">
    <location>
        <begin position="214"/>
        <end position="238"/>
    </location>
</feature>
<evidence type="ECO:0000256" key="5">
    <source>
        <dbReference type="RuleBase" id="RU363122"/>
    </source>
</evidence>
<keyword evidence="3 5" id="KW-1133">Transmembrane helix</keyword>
<dbReference type="InterPro" id="IPR007273">
    <property type="entry name" value="SCAMP"/>
</dbReference>
<comment type="subcellular location">
    <subcellularLocation>
        <location evidence="1 5">Membrane</location>
        <topology evidence="1 5">Multi-pass membrane protein</topology>
    </subcellularLocation>
</comment>
<feature type="region of interest" description="Disordered" evidence="7">
    <location>
        <begin position="1"/>
        <end position="73"/>
    </location>
</feature>
<evidence type="ECO:0000256" key="4">
    <source>
        <dbReference type="ARBA" id="ARBA00023136"/>
    </source>
</evidence>
<evidence type="ECO:0000313" key="8">
    <source>
        <dbReference type="EMBL" id="KAF6502447.1"/>
    </source>
</evidence>